<dbReference type="FunFam" id="3.30.40.10:FF:000038">
    <property type="entry name" value="E3 ubiquitin-protein ligase listerin"/>
    <property type="match status" value="1"/>
</dbReference>
<evidence type="ECO:0000256" key="14">
    <source>
        <dbReference type="ARBA" id="ARBA00032366"/>
    </source>
</evidence>
<keyword evidence="11 15" id="KW-0863">Zinc-finger</keyword>
<evidence type="ECO:0000256" key="5">
    <source>
        <dbReference type="ARBA" id="ARBA00012483"/>
    </source>
</evidence>
<evidence type="ECO:0000256" key="17">
    <source>
        <dbReference type="SAM" id="MobiDB-lite"/>
    </source>
</evidence>
<feature type="non-terminal residue" evidence="19">
    <location>
        <position position="1"/>
    </location>
</feature>
<name>A0A836GJ88_9HYME</name>
<dbReference type="Pfam" id="PF22958">
    <property type="entry name" value="Ltn1_1st"/>
    <property type="match status" value="1"/>
</dbReference>
<dbReference type="InterPro" id="IPR001841">
    <property type="entry name" value="Znf_RING"/>
</dbReference>
<dbReference type="PROSITE" id="PS50089">
    <property type="entry name" value="ZF_RING_2"/>
    <property type="match status" value="1"/>
</dbReference>
<dbReference type="SUPFAM" id="SSF48371">
    <property type="entry name" value="ARM repeat"/>
    <property type="match status" value="1"/>
</dbReference>
<keyword evidence="7" id="KW-0963">Cytoplasm</keyword>
<dbReference type="PANTHER" id="PTHR12389:SF0">
    <property type="entry name" value="E3 UBIQUITIN-PROTEIN LIGASE LISTERIN"/>
    <property type="match status" value="1"/>
</dbReference>
<keyword evidence="9 16" id="KW-0479">Metal-binding</keyword>
<keyword evidence="12 16" id="KW-0833">Ubl conjugation pathway</keyword>
<evidence type="ECO:0000256" key="6">
    <source>
        <dbReference type="ARBA" id="ARBA00017157"/>
    </source>
</evidence>
<sequence>SHPKSVTMGKNKQAQRTKNNARPSNSSRSAELLGTAMPNFVGFSAVKDGGYVPVLPGLSLCSLNEVEMNNIDSNFQVILKKMSKKDATTKFKALQEFATLCQDVELSAVEGMLPFWPRFYCALSIDIDHRVREAAQLAHAALVKRVGKGIAMYLKQLAGAWFTSQYDTYPPAASAATNSFNSTFPPWKIVNAIIHCQCEILLYISNNVIVHTAQTLSTQKSLTNEEMEAKYERVLVANLQGYNCYFKKVPLDEIDKTLEIHNKILSSSRFWKLAKHDALPIKTVFFNVLTSIMENAGKLLENEKKRTVTTIMNSLDESEPVILSVVWESMLIATTKIDDWHLVVNINKLVLPKLWHTLRSGGQCCASTIYPNLLPFVSQFPKFNIDLTNLYTNFFNNMRQGFSVKSVQMSRSETLAVTTSFIECLRYSILINAENVDLCVRLLKEQLMPVIEACMTDSIFMKQYCFIEITHLIRYWSKNRNNEKYKSYISLMEQFWIELPLLFERYMNMSKGIAYTDGKDFHIEFLLNLKDVPDRTRKKLKVKFSDPSDSITVSEPKIKVVDVYADTVFNAELCKFVNGLCTIYFNSINVSINNHQNIEYIEQLNKLIKHFASKELFIAFSKSFKFDENFFEFYDKSLKPLLMQKSKMAEQVLELLFYFITYINDAEKNTVLKSLIELNDIAIIRNVIYCCLSEHNRNDSVIKKWYTQANIPKLLVDMTKEIASCNDEQYDFEKNQNLILSAFEIPEIRDLLINNEGTSEIVSILCDSLNGRDDTCSMQFVAFITKLMTLMWKHNRTILSAVQILETLFELCTREHDALTADTIRNCWKEGFVESSQILSIFEFNNLIKRYGIIIWSKIYNIHANPIKSTLINLATDVLEVIINNIDITKFDCVEETILSFLTASDIKLWIEEITVIAIYGEMLTGYLYMSNVEKKIRILQQPTSINIINDISSDNTINCLSWALFITDLFNNLYERLKDIDSENANIVSEEENFELNDLNLPGITEILIDIIYVVSIVNTYSKHYKFTKYYNDVKKLRNLLKKSFVNLHKYFTKNIHDDILSRIQTNQKSYGCMLPYIIYTYYNEFFLNDQLENIMKYFENYNSNEIVREYDDETNIQVLQILNWPQNVSQILTHGEIYSIIATRTMISDIPKDQPPSSLYDPIIDHIITLHFNELSVVLDHDISVTSWDKLFLQLEVIRLFETVVQHIPQKLKQEYWDVILIFLTKWQQLYNNAKHNYSDIKITMLIIAFSQLYCAVETLMNKHKLKPIPELPSTLLDEWKNVIAGNIYNGIIQTWIFYADLCNQSTDIIKSIIPLNYLGEAICAFDSSILFKNYDEQTETIDFNKMLMLSLKLLQSPVPSIQLGAYYTLKYMVPELVQHDKILVESDNFEASSLNIKKFEEVLSNIQTIINTMLMEFKLCDTVTCIIQPFTDSYTYTLGYLLTWAIVLDICEKSHSNLRYQYAEILKIKLFPYLLDNIFKLIPMEALQDNKNKTIKLLELFTTAPVFCFKESWTEERLDHIVCWLYTNCLRLLPVLVRQWLSTVDSRVSATVDKITSHYVSPMLCEDELLYSRLQLANVENMQVKVHSTAREVVAVYQMEDTKLELSIVLPPNYPLGRVKVESGQQIDGMAKWKNCHMQLSKLLTHQNGSVWDGLLMWKRNLDKKFAGVEECYICFSIFHISTYQVPKLSCHTCRKKFHTRCLYKWFSTSQKSTCPICRNVF</sequence>
<comment type="similarity">
    <text evidence="4 16">Belongs to the LTN1 family.</text>
</comment>
<dbReference type="InterPro" id="IPR054477">
    <property type="entry name" value="LTN1_E3_ligase_6th"/>
</dbReference>
<evidence type="ECO:0000256" key="12">
    <source>
        <dbReference type="ARBA" id="ARBA00022786"/>
    </source>
</evidence>
<proteinExistence type="inferred from homology"/>
<gene>
    <name evidence="19" type="primary">Ltn1</name>
    <name evidence="19" type="ORF">G6Z76_0014456</name>
</gene>
<dbReference type="InterPro" id="IPR039804">
    <property type="entry name" value="RING-CH-C4HC3_LTN1"/>
</dbReference>
<feature type="compositionally biased region" description="Polar residues" evidence="17">
    <location>
        <begin position="8"/>
        <end position="18"/>
    </location>
</feature>
<dbReference type="InterPro" id="IPR039795">
    <property type="entry name" value="LTN1/Rkr1"/>
</dbReference>
<evidence type="ECO:0000256" key="11">
    <source>
        <dbReference type="ARBA" id="ARBA00022771"/>
    </source>
</evidence>
<evidence type="ECO:0000256" key="9">
    <source>
        <dbReference type="ARBA" id="ARBA00022723"/>
    </source>
</evidence>
<dbReference type="Pfam" id="PF22999">
    <property type="entry name" value="LTN1_E3_ligase_6th"/>
    <property type="match status" value="1"/>
</dbReference>
<dbReference type="GO" id="GO:0061630">
    <property type="term" value="F:ubiquitin protein ligase activity"/>
    <property type="evidence" value="ECO:0007669"/>
    <property type="project" value="UniProtKB-UniRule"/>
</dbReference>
<comment type="caution">
    <text evidence="19">The sequence shown here is derived from an EMBL/GenBank/DDBJ whole genome shotgun (WGS) entry which is preliminary data.</text>
</comment>
<evidence type="ECO:0000256" key="4">
    <source>
        <dbReference type="ARBA" id="ARBA00007997"/>
    </source>
</evidence>
<protein>
    <recommendedName>
        <fullName evidence="6 16">E3 ubiquitin-protein ligase listerin</fullName>
        <ecNumber evidence="5 16">2.3.2.27</ecNumber>
    </recommendedName>
    <alternativeName>
        <fullName evidence="14 16">RING-type E3 ubiquitin transferase listerin</fullName>
    </alternativeName>
</protein>
<keyword evidence="19" id="KW-0436">Ligase</keyword>
<evidence type="ECO:0000256" key="15">
    <source>
        <dbReference type="PROSITE-ProRule" id="PRU00175"/>
    </source>
</evidence>
<dbReference type="SUPFAM" id="SSF57850">
    <property type="entry name" value="RING/U-box"/>
    <property type="match status" value="1"/>
</dbReference>
<feature type="region of interest" description="Disordered" evidence="17">
    <location>
        <begin position="1"/>
        <end position="28"/>
    </location>
</feature>
<evidence type="ECO:0000256" key="7">
    <source>
        <dbReference type="ARBA" id="ARBA00022490"/>
    </source>
</evidence>
<dbReference type="Gene3D" id="3.30.40.10">
    <property type="entry name" value="Zinc/RING finger domain, C3HC4 (zinc finger)"/>
    <property type="match status" value="1"/>
</dbReference>
<evidence type="ECO:0000256" key="2">
    <source>
        <dbReference type="ARBA" id="ARBA00004514"/>
    </source>
</evidence>
<comment type="pathway">
    <text evidence="3 16">Protein modification; protein ubiquitination.</text>
</comment>
<dbReference type="GO" id="GO:1990116">
    <property type="term" value="P:ribosome-associated ubiquitin-dependent protein catabolic process"/>
    <property type="evidence" value="ECO:0007669"/>
    <property type="project" value="UniProtKB-UniRule"/>
</dbReference>
<dbReference type="EMBL" id="JAANIC010002668">
    <property type="protein sequence ID" value="KAG5344312.1"/>
    <property type="molecule type" value="Genomic_DNA"/>
</dbReference>
<dbReference type="InterPro" id="IPR016024">
    <property type="entry name" value="ARM-type_fold"/>
</dbReference>
<comment type="subunit">
    <text evidence="16">Component of the ribosome quality control complex (RQC).</text>
</comment>
<evidence type="ECO:0000259" key="18">
    <source>
        <dbReference type="PROSITE" id="PS50089"/>
    </source>
</evidence>
<dbReference type="GO" id="GO:1990112">
    <property type="term" value="C:RQC complex"/>
    <property type="evidence" value="ECO:0007669"/>
    <property type="project" value="UniProtKB-UniRule"/>
</dbReference>
<dbReference type="UniPathway" id="UPA00143"/>
<keyword evidence="20" id="KW-1185">Reference proteome</keyword>
<evidence type="ECO:0000256" key="13">
    <source>
        <dbReference type="ARBA" id="ARBA00022833"/>
    </source>
</evidence>
<reference evidence="19" key="1">
    <citation type="submission" date="2020-03" db="EMBL/GenBank/DDBJ databases">
        <title>Relaxed selection underlies rapid genomic changes in the transitions from sociality to social parasitism in ants.</title>
        <authorList>
            <person name="Bi X."/>
        </authorList>
    </citation>
    <scope>NUCLEOTIDE SEQUENCE</scope>
    <source>
        <strain evidence="19">BGI-DK2014a</strain>
        <tissue evidence="19">Whole body</tissue>
    </source>
</reference>
<evidence type="ECO:0000256" key="8">
    <source>
        <dbReference type="ARBA" id="ARBA00022679"/>
    </source>
</evidence>
<evidence type="ECO:0000256" key="10">
    <source>
        <dbReference type="ARBA" id="ARBA00022737"/>
    </source>
</evidence>
<keyword evidence="10" id="KW-0677">Repeat</keyword>
<dbReference type="Pfam" id="PF23009">
    <property type="entry name" value="UBC_like"/>
    <property type="match status" value="1"/>
</dbReference>
<dbReference type="GO" id="GO:0043023">
    <property type="term" value="F:ribosomal large subunit binding"/>
    <property type="evidence" value="ECO:0007669"/>
    <property type="project" value="TreeGrafter"/>
</dbReference>
<dbReference type="GO" id="GO:0072344">
    <property type="term" value="P:rescue of stalled ribosome"/>
    <property type="evidence" value="ECO:0007669"/>
    <property type="project" value="UniProtKB-UniRule"/>
</dbReference>
<dbReference type="InterPro" id="IPR054476">
    <property type="entry name" value="Ltn1_N"/>
</dbReference>
<dbReference type="GO" id="GO:0005829">
    <property type="term" value="C:cytosol"/>
    <property type="evidence" value="ECO:0007669"/>
    <property type="project" value="UniProtKB-SubCell"/>
</dbReference>
<dbReference type="GO" id="GO:0016567">
    <property type="term" value="P:protein ubiquitination"/>
    <property type="evidence" value="ECO:0007669"/>
    <property type="project" value="UniProtKB-UniPathway"/>
</dbReference>
<dbReference type="GO" id="GO:0016874">
    <property type="term" value="F:ligase activity"/>
    <property type="evidence" value="ECO:0007669"/>
    <property type="project" value="UniProtKB-KW"/>
</dbReference>
<evidence type="ECO:0000313" key="19">
    <source>
        <dbReference type="EMBL" id="KAG5344312.1"/>
    </source>
</evidence>
<comment type="catalytic activity">
    <reaction evidence="1 16">
        <text>S-ubiquitinyl-[E2 ubiquitin-conjugating enzyme]-L-cysteine + [acceptor protein]-L-lysine = [E2 ubiquitin-conjugating enzyme]-L-cysteine + N(6)-ubiquitinyl-[acceptor protein]-L-lysine.</text>
        <dbReference type="EC" id="2.3.2.27"/>
    </reaction>
</comment>
<keyword evidence="13 16" id="KW-0862">Zinc</keyword>
<keyword evidence="8 16" id="KW-0808">Transferase</keyword>
<dbReference type="InterPro" id="IPR013083">
    <property type="entry name" value="Znf_RING/FYVE/PHD"/>
</dbReference>
<feature type="non-terminal residue" evidence="19">
    <location>
        <position position="1725"/>
    </location>
</feature>
<dbReference type="Proteomes" id="UP000669903">
    <property type="component" value="Unassembled WGS sequence"/>
</dbReference>
<comment type="function">
    <text evidence="16">E3 ubiquitin-protein ligase. Component of the ribosome quality control complex (RQC), a ribosome-associated complex that mediates ubiquitination and extraction of incompletely synthesized nascent chains for proteasomal degradation.</text>
</comment>
<evidence type="ECO:0000256" key="16">
    <source>
        <dbReference type="RuleBase" id="RU367090"/>
    </source>
</evidence>
<dbReference type="PANTHER" id="PTHR12389">
    <property type="entry name" value="ZINC FINGER PROTEIN 294"/>
    <property type="match status" value="1"/>
</dbReference>
<evidence type="ECO:0000256" key="1">
    <source>
        <dbReference type="ARBA" id="ARBA00000900"/>
    </source>
</evidence>
<dbReference type="InterPro" id="IPR054478">
    <property type="entry name" value="LTN1_UBC"/>
</dbReference>
<dbReference type="EC" id="2.3.2.27" evidence="5 16"/>
<dbReference type="CDD" id="cd16491">
    <property type="entry name" value="RING-CH-C4HC3_LTN1"/>
    <property type="match status" value="1"/>
</dbReference>
<organism evidence="19 20">
    <name type="scientific">Acromyrmex charruanus</name>
    <dbReference type="NCBI Taxonomy" id="2715315"/>
    <lineage>
        <taxon>Eukaryota</taxon>
        <taxon>Metazoa</taxon>
        <taxon>Ecdysozoa</taxon>
        <taxon>Arthropoda</taxon>
        <taxon>Hexapoda</taxon>
        <taxon>Insecta</taxon>
        <taxon>Pterygota</taxon>
        <taxon>Neoptera</taxon>
        <taxon>Endopterygota</taxon>
        <taxon>Hymenoptera</taxon>
        <taxon>Apocrita</taxon>
        <taxon>Aculeata</taxon>
        <taxon>Formicoidea</taxon>
        <taxon>Formicidae</taxon>
        <taxon>Myrmicinae</taxon>
        <taxon>Acromyrmex</taxon>
    </lineage>
</organism>
<feature type="domain" description="RING-type" evidence="18">
    <location>
        <begin position="1675"/>
        <end position="1722"/>
    </location>
</feature>
<evidence type="ECO:0000256" key="3">
    <source>
        <dbReference type="ARBA" id="ARBA00004906"/>
    </source>
</evidence>
<comment type="subcellular location">
    <subcellularLocation>
        <location evidence="2">Cytoplasm</location>
        <location evidence="2">Cytosol</location>
    </subcellularLocation>
</comment>
<evidence type="ECO:0000313" key="20">
    <source>
        <dbReference type="Proteomes" id="UP000669903"/>
    </source>
</evidence>
<dbReference type="GO" id="GO:0008270">
    <property type="term" value="F:zinc ion binding"/>
    <property type="evidence" value="ECO:0007669"/>
    <property type="project" value="UniProtKB-KW"/>
</dbReference>
<accession>A0A836GJ88</accession>